<evidence type="ECO:0000313" key="2">
    <source>
        <dbReference type="EMBL" id="WVZ51140.1"/>
    </source>
</evidence>
<organism evidence="2 3">
    <name type="scientific">Paspalum notatum var. saurae</name>
    <dbReference type="NCBI Taxonomy" id="547442"/>
    <lineage>
        <taxon>Eukaryota</taxon>
        <taxon>Viridiplantae</taxon>
        <taxon>Streptophyta</taxon>
        <taxon>Embryophyta</taxon>
        <taxon>Tracheophyta</taxon>
        <taxon>Spermatophyta</taxon>
        <taxon>Magnoliopsida</taxon>
        <taxon>Liliopsida</taxon>
        <taxon>Poales</taxon>
        <taxon>Poaceae</taxon>
        <taxon>PACMAD clade</taxon>
        <taxon>Panicoideae</taxon>
        <taxon>Andropogonodae</taxon>
        <taxon>Paspaleae</taxon>
        <taxon>Paspalinae</taxon>
        <taxon>Paspalum</taxon>
    </lineage>
</organism>
<protein>
    <submittedName>
        <fullName evidence="2">Uncharacterized protein</fullName>
    </submittedName>
</protein>
<proteinExistence type="predicted"/>
<dbReference type="AlphaFoldDB" id="A0AAQ3PJA5"/>
<feature type="compositionally biased region" description="Polar residues" evidence="1">
    <location>
        <begin position="360"/>
        <end position="372"/>
    </location>
</feature>
<sequence length="403" mass="43225">MVYSSARPPAGRGPTESSERDRPEGKSLLLSSSSRKTHESSACRSTWNRTLRRNVTVASRKKPTGASGSDSRPASRVDLHLPPSDLVAVEVVWAAHAAEVAARRSGEAGSDTGAEGHSVLGERRGGARTQTLASPLPSPPPSPSPSSLSFHSRRPHPLFFCSWPRRAGGAWVPYAWRFGRQITGSAPQCWPDLAFAASQEVRYCVRGCACLAVCRRRAAVVEAREEAGARPCRPEARDTHGTVLAAPHTPAPTGGHAPRLLLLRVLWQWRPPMSTATSVLPAASGAMDGLSNFSNGLLSGSIETPVRRRGKLQRPLMKHTCLHPLLNIERLQLPLKNISGTPSCSAVYYAYSNTSAAAITPGSKRSTAQKSPATARIESGSSQPGKSTHPFNCLFDYQVCHNV</sequence>
<dbReference type="EMBL" id="CP144745">
    <property type="protein sequence ID" value="WVZ51140.1"/>
    <property type="molecule type" value="Genomic_DNA"/>
</dbReference>
<dbReference type="Proteomes" id="UP001341281">
    <property type="component" value="Chromosome 01"/>
</dbReference>
<evidence type="ECO:0000256" key="1">
    <source>
        <dbReference type="SAM" id="MobiDB-lite"/>
    </source>
</evidence>
<evidence type="ECO:0000313" key="3">
    <source>
        <dbReference type="Proteomes" id="UP001341281"/>
    </source>
</evidence>
<reference evidence="2 3" key="1">
    <citation type="submission" date="2024-02" db="EMBL/GenBank/DDBJ databases">
        <title>High-quality chromosome-scale genome assembly of Pensacola bahiagrass (Paspalum notatum Flugge var. saurae).</title>
        <authorList>
            <person name="Vega J.M."/>
            <person name="Podio M."/>
            <person name="Orjuela J."/>
            <person name="Siena L.A."/>
            <person name="Pessino S.C."/>
            <person name="Combes M.C."/>
            <person name="Mariac C."/>
            <person name="Albertini E."/>
            <person name="Pupilli F."/>
            <person name="Ortiz J.P.A."/>
            <person name="Leblanc O."/>
        </authorList>
    </citation>
    <scope>NUCLEOTIDE SEQUENCE [LARGE SCALE GENOMIC DNA]</scope>
    <source>
        <strain evidence="2">R1</strain>
        <tissue evidence="2">Leaf</tissue>
    </source>
</reference>
<name>A0AAQ3PJA5_PASNO</name>
<feature type="region of interest" description="Disordered" evidence="1">
    <location>
        <begin position="360"/>
        <end position="386"/>
    </location>
</feature>
<feature type="region of interest" description="Disordered" evidence="1">
    <location>
        <begin position="102"/>
        <end position="150"/>
    </location>
</feature>
<keyword evidence="3" id="KW-1185">Reference proteome</keyword>
<gene>
    <name evidence="2" type="ORF">U9M48_002312</name>
</gene>
<accession>A0AAQ3PJA5</accession>
<feature type="region of interest" description="Disordered" evidence="1">
    <location>
        <begin position="1"/>
        <end position="78"/>
    </location>
</feature>